<dbReference type="EC" id="2.7.1.49" evidence="7"/>
<dbReference type="PANTHER" id="PTHR20858">
    <property type="entry name" value="PHOSPHOMETHYLPYRIMIDINE KINASE"/>
    <property type="match status" value="1"/>
</dbReference>
<dbReference type="NCBIfam" id="TIGR00097">
    <property type="entry name" value="HMP-P_kinase"/>
    <property type="match status" value="1"/>
</dbReference>
<dbReference type="Gene3D" id="3.40.225.10">
    <property type="entry name" value="Class II aldolase/adducin N-terminal domain"/>
    <property type="match status" value="1"/>
</dbReference>
<evidence type="ECO:0000256" key="1">
    <source>
        <dbReference type="ARBA" id="ARBA00022679"/>
    </source>
</evidence>
<keyword evidence="4" id="KW-0067">ATP-binding</keyword>
<gene>
    <name evidence="7" type="primary">thiD</name>
    <name evidence="7" type="ORF">ABSL23_05445</name>
</gene>
<dbReference type="CDD" id="cd01169">
    <property type="entry name" value="HMPP_kinase"/>
    <property type="match status" value="1"/>
</dbReference>
<dbReference type="InterPro" id="IPR029056">
    <property type="entry name" value="Ribokinase-like"/>
</dbReference>
<evidence type="ECO:0000259" key="6">
    <source>
        <dbReference type="Pfam" id="PF10120"/>
    </source>
</evidence>
<dbReference type="GO" id="GO:0005829">
    <property type="term" value="C:cytosol"/>
    <property type="evidence" value="ECO:0007669"/>
    <property type="project" value="TreeGrafter"/>
</dbReference>
<sequence>MRPVALTIAGSDSGGGAGVQADLKTFEACGAFGASALTAVTAQNTTGVTHSTVLDPETVRAQYDAVTSDFDVAAAKTGMLGDADVVADVADALGEADFPVVVDPVVVAQSGDRLLTERGVDAVRDDLLPEATVATPNVPEAELLAGVEIEDEADLREAAEAVRDLGPDAVLLTGGHLDGDPVDVYAGETMRAFSRERVDTDDTHGSGCTLSAAIAARLAAGDDSERAVERGVDAVTRAIASDLSLGSGAGPVDHAAIVDGQRAVPDGSHATGDVAESIEAVRDAVAALEREWPPELVPEVGTNVAVAPADAATPEDVVAVDGRLHATKRGVRAAGGVAPGASSHVARFLLGVRERDPRVSAAGNVRWSREREAALRERWDVERIDRTDEPEDADGTMDWSAREAMTDREAAPDAVVDRGAVGKEAMIRVVAEDADALLEKLSEVASLERDADVV</sequence>
<dbReference type="AlphaFoldDB" id="A0AAU8CGP8"/>
<dbReference type="InterPro" id="IPR004399">
    <property type="entry name" value="HMP/HMP-P_kinase_dom"/>
</dbReference>
<dbReference type="SUPFAM" id="SSF53613">
    <property type="entry name" value="Ribokinase-like"/>
    <property type="match status" value="1"/>
</dbReference>
<dbReference type="RefSeq" id="WP_353634966.1">
    <property type="nucleotide sequence ID" value="NZ_CP159204.1"/>
</dbReference>
<evidence type="ECO:0000256" key="4">
    <source>
        <dbReference type="ARBA" id="ARBA00022840"/>
    </source>
</evidence>
<reference evidence="7" key="1">
    <citation type="submission" date="2024-06" db="EMBL/GenBank/DDBJ databases">
        <title>Genome Sequence of an extremely halophilic archaeon isolated from Permian era halite, Salado Formation, Carlsbad, New Mexico: Halobacterium sp. strain NMX12-1.</title>
        <authorList>
            <person name="Sotoa L."/>
            <person name="DasSarma P."/>
            <person name="Anton B.P."/>
            <person name="Vincze T."/>
            <person name="Verma I."/>
            <person name="Eralp B."/>
            <person name="Powers D.W."/>
            <person name="Dozier B.L."/>
            <person name="Roberts R.J."/>
            <person name="DasSarma S."/>
        </authorList>
    </citation>
    <scope>NUCLEOTIDE SEQUENCE</scope>
    <source>
        <strain evidence="7">NMX12-1</strain>
    </source>
</reference>
<dbReference type="EC" id="2.7.4.7" evidence="7"/>
<proteinExistence type="predicted"/>
<evidence type="ECO:0000256" key="2">
    <source>
        <dbReference type="ARBA" id="ARBA00022741"/>
    </source>
</evidence>
<dbReference type="GO" id="GO:0009228">
    <property type="term" value="P:thiamine biosynthetic process"/>
    <property type="evidence" value="ECO:0007669"/>
    <property type="project" value="InterPro"/>
</dbReference>
<organism evidence="7">
    <name type="scientific">Halobacterium sp. NMX12-1</name>
    <dbReference type="NCBI Taxonomy" id="3166650"/>
    <lineage>
        <taxon>Archaea</taxon>
        <taxon>Methanobacteriati</taxon>
        <taxon>Methanobacteriota</taxon>
        <taxon>Stenosarchaea group</taxon>
        <taxon>Halobacteria</taxon>
        <taxon>Halobacteriales</taxon>
        <taxon>Halobacteriaceae</taxon>
        <taxon>Halobacterium</taxon>
    </lineage>
</organism>
<dbReference type="PANTHER" id="PTHR20858:SF17">
    <property type="entry name" value="HYDROXYMETHYLPYRIMIDINE_PHOSPHOMETHYLPYRIMIDINE KINASE THI20-RELATED"/>
    <property type="match status" value="1"/>
</dbReference>
<dbReference type="GO" id="GO:0005524">
    <property type="term" value="F:ATP binding"/>
    <property type="evidence" value="ECO:0007669"/>
    <property type="project" value="UniProtKB-KW"/>
</dbReference>
<dbReference type="InterPro" id="IPR019293">
    <property type="entry name" value="ThiN"/>
</dbReference>
<dbReference type="Pfam" id="PF10120">
    <property type="entry name" value="ThiN"/>
    <property type="match status" value="1"/>
</dbReference>
<evidence type="ECO:0000259" key="5">
    <source>
        <dbReference type="Pfam" id="PF08543"/>
    </source>
</evidence>
<dbReference type="Pfam" id="PF08543">
    <property type="entry name" value="Phos_pyr_kin"/>
    <property type="match status" value="1"/>
</dbReference>
<dbReference type="KEGG" id="hanx:ABSL23_05445"/>
<dbReference type="GeneID" id="91108572"/>
<dbReference type="EMBL" id="CP159204">
    <property type="protein sequence ID" value="XCF17456.1"/>
    <property type="molecule type" value="Genomic_DNA"/>
</dbReference>
<evidence type="ECO:0000313" key="7">
    <source>
        <dbReference type="EMBL" id="XCF17456.1"/>
    </source>
</evidence>
<dbReference type="Gene3D" id="3.40.1190.20">
    <property type="match status" value="1"/>
</dbReference>
<feature type="domain" description="Pyridoxamine kinase/Phosphomethylpyrimidine kinase" evidence="5">
    <location>
        <begin position="12"/>
        <end position="253"/>
    </location>
</feature>
<dbReference type="GO" id="GO:0008972">
    <property type="term" value="F:phosphomethylpyrimidine kinase activity"/>
    <property type="evidence" value="ECO:0007669"/>
    <property type="project" value="UniProtKB-EC"/>
</dbReference>
<protein>
    <submittedName>
        <fullName evidence="7">Bifunctional hydroxymethylpyrimidine kinase/phosphomethylpyrimidine kinase</fullName>
        <ecNumber evidence="7">2.7.1.49</ecNumber>
        <ecNumber evidence="7">2.7.4.7</ecNumber>
    </submittedName>
</protein>
<name>A0AAU8CGP8_9EURY</name>
<dbReference type="FunFam" id="3.40.1190.20:FF:000003">
    <property type="entry name" value="Phosphomethylpyrimidine kinase ThiD"/>
    <property type="match status" value="1"/>
</dbReference>
<dbReference type="InterPro" id="IPR013749">
    <property type="entry name" value="PM/HMP-P_kinase-1"/>
</dbReference>
<evidence type="ECO:0000256" key="3">
    <source>
        <dbReference type="ARBA" id="ARBA00022777"/>
    </source>
</evidence>
<keyword evidence="3 7" id="KW-0418">Kinase</keyword>
<keyword evidence="1 7" id="KW-0808">Transferase</keyword>
<dbReference type="GO" id="GO:0008902">
    <property type="term" value="F:hydroxymethylpyrimidine kinase activity"/>
    <property type="evidence" value="ECO:0007669"/>
    <property type="project" value="UniProtKB-EC"/>
</dbReference>
<dbReference type="SUPFAM" id="SSF53639">
    <property type="entry name" value="AraD/HMP-PK domain-like"/>
    <property type="match status" value="1"/>
</dbReference>
<accession>A0AAU8CGP8</accession>
<feature type="domain" description="Thiamine-phosphate synthase ThiN" evidence="6">
    <location>
        <begin position="281"/>
        <end position="442"/>
    </location>
</feature>
<dbReference type="InterPro" id="IPR036409">
    <property type="entry name" value="Aldolase_II/adducin_N_sf"/>
</dbReference>
<keyword evidence="2" id="KW-0547">Nucleotide-binding</keyword>